<protein>
    <submittedName>
        <fullName evidence="2">Gag-pol polyprotein</fullName>
    </submittedName>
</protein>
<dbReference type="HOGENOM" id="CLU_699086_0_0_1"/>
<name>M1D9Z7_SOLTU</name>
<dbReference type="PaxDb" id="4113-PGSC0003DMT400085659"/>
<dbReference type="AlphaFoldDB" id="M1D9Z7"/>
<feature type="compositionally biased region" description="Polar residues" evidence="1">
    <location>
        <begin position="117"/>
        <end position="127"/>
    </location>
</feature>
<feature type="region of interest" description="Disordered" evidence="1">
    <location>
        <begin position="1"/>
        <end position="31"/>
    </location>
</feature>
<reference evidence="3" key="1">
    <citation type="journal article" date="2011" name="Nature">
        <title>Genome sequence and analysis of the tuber crop potato.</title>
        <authorList>
            <consortium name="The Potato Genome Sequencing Consortium"/>
        </authorList>
    </citation>
    <scope>NUCLEOTIDE SEQUENCE [LARGE SCALE GENOMIC DNA]</scope>
    <source>
        <strain evidence="3">cv. DM1-3 516 R44</strain>
    </source>
</reference>
<feature type="compositionally biased region" description="Polar residues" evidence="1">
    <location>
        <begin position="22"/>
        <end position="31"/>
    </location>
</feature>
<evidence type="ECO:0000313" key="2">
    <source>
        <dbReference type="EnsemblPlants" id="PGSC0003DMT400085659"/>
    </source>
</evidence>
<keyword evidence="3" id="KW-1185">Reference proteome</keyword>
<dbReference type="InParanoid" id="M1D9Z7"/>
<dbReference type="Gramene" id="PGSC0003DMT400085659">
    <property type="protein sequence ID" value="PGSC0003DMT400085659"/>
    <property type="gene ID" value="PGSC0003DMG400035230"/>
</dbReference>
<evidence type="ECO:0000256" key="1">
    <source>
        <dbReference type="SAM" id="MobiDB-lite"/>
    </source>
</evidence>
<reference evidence="2" key="2">
    <citation type="submission" date="2015-06" db="UniProtKB">
        <authorList>
            <consortium name="EnsemblPlants"/>
        </authorList>
    </citation>
    <scope>IDENTIFICATION</scope>
    <source>
        <strain evidence="2">DM1-3 516 R44</strain>
    </source>
</reference>
<feature type="region of interest" description="Disordered" evidence="1">
    <location>
        <begin position="105"/>
        <end position="146"/>
    </location>
</feature>
<dbReference type="EnsemblPlants" id="PGSC0003DMT400085659">
    <property type="protein sequence ID" value="PGSC0003DMT400085659"/>
    <property type="gene ID" value="PGSC0003DMG400035230"/>
</dbReference>
<proteinExistence type="predicted"/>
<evidence type="ECO:0000313" key="3">
    <source>
        <dbReference type="Proteomes" id="UP000011115"/>
    </source>
</evidence>
<sequence>MNTQRANARRMEGDNVNEEAPQANQATINPSAMSDVEVRSAFQMLAQALTTQAQAVTAQANRDVVTHVNPSVNLTASRFRDFARMNPPEFMAPRWKRTLKNLWKRSDGQGRPRFKQRFSNQGSSSAPKVNKDMVSNPKPQGGNSGGSYVARPNCAKCGSKHDLQLSPMHKKKYKVKDRVKQTYGAYALKTTQEAGGSGFPEHAGSTLGTPSVALPSTITALSVALSSTLSTSSVVSTLTDGPTPTSLARCCLISSSRNEALVAPSSYWRSIFFNLWASVSLEIRPEWGQFPAVREESGGGMESPNKVDITTVSTPYIGVASGADSRGTRRESRSARRLANSACFSILASDCSIERYIHGLMCCSSVAIYVSIFRTRARGKAEDPDEGVALDELGA</sequence>
<organism evidence="2 3">
    <name type="scientific">Solanum tuberosum</name>
    <name type="common">Potato</name>
    <dbReference type="NCBI Taxonomy" id="4113"/>
    <lineage>
        <taxon>Eukaryota</taxon>
        <taxon>Viridiplantae</taxon>
        <taxon>Streptophyta</taxon>
        <taxon>Embryophyta</taxon>
        <taxon>Tracheophyta</taxon>
        <taxon>Spermatophyta</taxon>
        <taxon>Magnoliopsida</taxon>
        <taxon>eudicotyledons</taxon>
        <taxon>Gunneridae</taxon>
        <taxon>Pentapetalae</taxon>
        <taxon>asterids</taxon>
        <taxon>lamiids</taxon>
        <taxon>Solanales</taxon>
        <taxon>Solanaceae</taxon>
        <taxon>Solanoideae</taxon>
        <taxon>Solaneae</taxon>
        <taxon>Solanum</taxon>
    </lineage>
</organism>
<accession>M1D9Z7</accession>
<dbReference type="Proteomes" id="UP000011115">
    <property type="component" value="Unassembled WGS sequence"/>
</dbReference>